<name>A0ABV7MYM6_9HYPH</name>
<evidence type="ECO:0000313" key="2">
    <source>
        <dbReference type="Proteomes" id="UP001595648"/>
    </source>
</evidence>
<proteinExistence type="predicted"/>
<dbReference type="RefSeq" id="WP_378984836.1">
    <property type="nucleotide sequence ID" value="NZ_JBHRVD010000001.1"/>
</dbReference>
<reference evidence="2" key="1">
    <citation type="journal article" date="2019" name="Int. J. Syst. Evol. Microbiol.">
        <title>The Global Catalogue of Microorganisms (GCM) 10K type strain sequencing project: providing services to taxonomists for standard genome sequencing and annotation.</title>
        <authorList>
            <consortium name="The Broad Institute Genomics Platform"/>
            <consortium name="The Broad Institute Genome Sequencing Center for Infectious Disease"/>
            <person name="Wu L."/>
            <person name="Ma J."/>
        </authorList>
    </citation>
    <scope>NUCLEOTIDE SEQUENCE [LARGE SCALE GENOMIC DNA]</scope>
    <source>
        <strain evidence="2">ICMP 19515</strain>
    </source>
</reference>
<keyword evidence="2" id="KW-1185">Reference proteome</keyword>
<protein>
    <submittedName>
        <fullName evidence="1">Uncharacterized protein</fullName>
    </submittedName>
</protein>
<dbReference type="EMBL" id="JBHRVD010000001">
    <property type="protein sequence ID" value="MFC3326189.1"/>
    <property type="molecule type" value="Genomic_DNA"/>
</dbReference>
<comment type="caution">
    <text evidence="1">The sequence shown here is derived from an EMBL/GenBank/DDBJ whole genome shotgun (WGS) entry which is preliminary data.</text>
</comment>
<evidence type="ECO:0000313" key="1">
    <source>
        <dbReference type="EMBL" id="MFC3326189.1"/>
    </source>
</evidence>
<gene>
    <name evidence="1" type="ORF">ACFOJ9_31230</name>
</gene>
<organism evidence="1 2">
    <name type="scientific">Mesorhizobium cantuariense</name>
    <dbReference type="NCBI Taxonomy" id="1300275"/>
    <lineage>
        <taxon>Bacteria</taxon>
        <taxon>Pseudomonadati</taxon>
        <taxon>Pseudomonadota</taxon>
        <taxon>Alphaproteobacteria</taxon>
        <taxon>Hyphomicrobiales</taxon>
        <taxon>Phyllobacteriaceae</taxon>
        <taxon>Mesorhizobium</taxon>
    </lineage>
</organism>
<dbReference type="Proteomes" id="UP001595648">
    <property type="component" value="Unassembled WGS sequence"/>
</dbReference>
<accession>A0ABV7MYM6</accession>
<sequence>MPYKSITKFAASSAPEIIPRNTQARQPKGWRASAIVPMVRIFEVVHGNSSGLKEEDRAGMMNFFRRAKLLEQAASLAASRASVKKGDIFARVVERRRVAVSLNSRSSKNAG</sequence>